<dbReference type="Proteomes" id="UP000799441">
    <property type="component" value="Unassembled WGS sequence"/>
</dbReference>
<dbReference type="OrthoDB" id="4140442at2759"/>
<proteinExistence type="predicted"/>
<dbReference type="AlphaFoldDB" id="A0A9P4QBV6"/>
<name>A0A9P4QBV6_9PEZI</name>
<feature type="compositionally biased region" description="Polar residues" evidence="1">
    <location>
        <begin position="53"/>
        <end position="62"/>
    </location>
</feature>
<reference evidence="3" key="1">
    <citation type="journal article" date="2020" name="Stud. Mycol.">
        <title>101 Dothideomycetes genomes: a test case for predicting lifestyles and emergence of pathogens.</title>
        <authorList>
            <person name="Haridas S."/>
            <person name="Albert R."/>
            <person name="Binder M."/>
            <person name="Bloem J."/>
            <person name="Labutti K."/>
            <person name="Salamov A."/>
            <person name="Andreopoulos B."/>
            <person name="Baker S."/>
            <person name="Barry K."/>
            <person name="Bills G."/>
            <person name="Bluhm B."/>
            <person name="Cannon C."/>
            <person name="Castanera R."/>
            <person name="Culley D."/>
            <person name="Daum C."/>
            <person name="Ezra D."/>
            <person name="Gonzalez J."/>
            <person name="Henrissat B."/>
            <person name="Kuo A."/>
            <person name="Liang C."/>
            <person name="Lipzen A."/>
            <person name="Lutzoni F."/>
            <person name="Magnuson J."/>
            <person name="Mondo S."/>
            <person name="Nolan M."/>
            <person name="Ohm R."/>
            <person name="Pangilinan J."/>
            <person name="Park H.-J."/>
            <person name="Ramirez L."/>
            <person name="Alfaro M."/>
            <person name="Sun H."/>
            <person name="Tritt A."/>
            <person name="Yoshinaga Y."/>
            <person name="Zwiers L.-H."/>
            <person name="Turgeon B."/>
            <person name="Goodwin S."/>
            <person name="Spatafora J."/>
            <person name="Crous P."/>
            <person name="Grigoriev I."/>
        </authorList>
    </citation>
    <scope>NUCLEOTIDE SEQUENCE</scope>
    <source>
        <strain evidence="3">CBS 116435</strain>
    </source>
</reference>
<organism evidence="3 4">
    <name type="scientific">Polychaeton citri CBS 116435</name>
    <dbReference type="NCBI Taxonomy" id="1314669"/>
    <lineage>
        <taxon>Eukaryota</taxon>
        <taxon>Fungi</taxon>
        <taxon>Dikarya</taxon>
        <taxon>Ascomycota</taxon>
        <taxon>Pezizomycotina</taxon>
        <taxon>Dothideomycetes</taxon>
        <taxon>Dothideomycetidae</taxon>
        <taxon>Capnodiales</taxon>
        <taxon>Capnodiaceae</taxon>
        <taxon>Polychaeton</taxon>
    </lineage>
</organism>
<feature type="compositionally biased region" description="Low complexity" evidence="1">
    <location>
        <begin position="74"/>
        <end position="87"/>
    </location>
</feature>
<evidence type="ECO:0000256" key="2">
    <source>
        <dbReference type="SAM" id="Phobius"/>
    </source>
</evidence>
<keyword evidence="4" id="KW-1185">Reference proteome</keyword>
<sequence>MSATIFWNRILSLPSSIRLEAFKHVSRTCPPTAIGKLSSIQERTFFAATRNLARSSKSNASKPSLKKPMSPAEPASSNPSHHNPVPSLAQPPPQSYPTRNFLSKGEAFATHLLQHSNNPPELLLYLAPIHRSFFFKCYIMGFTLLGGSWAFASIISPGGDKESFAAKLPFWVKVISMGPVLFMAGAATLFLTGPSKLISKVSVVAAANASSPPLLRFRIKSPIPLPGMKSKIVDRPMSQVSMDRVMSAEPSVSTVCEIVPLEDASTFSQKALGDKWDSGKKKGILAKIKNIWPQLTIDVRKMCSREGMAYVYIREKDGFSTSRYKMDFWNCTVVDGGWPLARVMEDKEARPRSGILGKIFK</sequence>
<evidence type="ECO:0000313" key="3">
    <source>
        <dbReference type="EMBL" id="KAF2721822.1"/>
    </source>
</evidence>
<evidence type="ECO:0000313" key="4">
    <source>
        <dbReference type="Proteomes" id="UP000799441"/>
    </source>
</evidence>
<feature type="transmembrane region" description="Helical" evidence="2">
    <location>
        <begin position="170"/>
        <end position="191"/>
    </location>
</feature>
<accession>A0A9P4QBV6</accession>
<keyword evidence="2" id="KW-0472">Membrane</keyword>
<feature type="region of interest" description="Disordered" evidence="1">
    <location>
        <begin position="53"/>
        <end position="96"/>
    </location>
</feature>
<comment type="caution">
    <text evidence="3">The sequence shown here is derived from an EMBL/GenBank/DDBJ whole genome shotgun (WGS) entry which is preliminary data.</text>
</comment>
<keyword evidence="2" id="KW-0812">Transmembrane</keyword>
<protein>
    <submittedName>
        <fullName evidence="3">Uncharacterized protein</fullName>
    </submittedName>
</protein>
<feature type="transmembrane region" description="Helical" evidence="2">
    <location>
        <begin position="133"/>
        <end position="155"/>
    </location>
</feature>
<keyword evidence="2" id="KW-1133">Transmembrane helix</keyword>
<dbReference type="EMBL" id="MU003787">
    <property type="protein sequence ID" value="KAF2721822.1"/>
    <property type="molecule type" value="Genomic_DNA"/>
</dbReference>
<gene>
    <name evidence="3" type="ORF">K431DRAFT_284503</name>
</gene>
<evidence type="ECO:0000256" key="1">
    <source>
        <dbReference type="SAM" id="MobiDB-lite"/>
    </source>
</evidence>